<evidence type="ECO:0000313" key="1">
    <source>
        <dbReference type="EMBL" id="ONG44716.1"/>
    </source>
</evidence>
<organism evidence="1 2">
    <name type="scientific">Teichococcus deserti</name>
    <dbReference type="NCBI Taxonomy" id="1817963"/>
    <lineage>
        <taxon>Bacteria</taxon>
        <taxon>Pseudomonadati</taxon>
        <taxon>Pseudomonadota</taxon>
        <taxon>Alphaproteobacteria</taxon>
        <taxon>Acetobacterales</taxon>
        <taxon>Roseomonadaceae</taxon>
        <taxon>Roseomonas</taxon>
    </lineage>
</organism>
<keyword evidence="2" id="KW-1185">Reference proteome</keyword>
<sequence>MQINRRGPGEASLAQDGRELADLVAAEASEAEFELLLHQLEALLALRRRSPRIALTYQGGLLGAAHAELPVQLILIEEDPHDEPPLRLVQRSLPADAAALEAAVSLAERRLATQAARQGGPQP</sequence>
<accession>A0A1V2GUU6</accession>
<evidence type="ECO:0000313" key="2">
    <source>
        <dbReference type="Proteomes" id="UP000188879"/>
    </source>
</evidence>
<dbReference type="Proteomes" id="UP000188879">
    <property type="component" value="Unassembled WGS sequence"/>
</dbReference>
<reference evidence="1 2" key="1">
    <citation type="submission" date="2016-10" db="EMBL/GenBank/DDBJ databases">
        <title>Draft Genome sequence of Roseomonas sp. strain M3.</title>
        <authorList>
            <person name="Subhash Y."/>
            <person name="Lee S."/>
        </authorList>
    </citation>
    <scope>NUCLEOTIDE SEQUENCE [LARGE SCALE GENOMIC DNA]</scope>
    <source>
        <strain evidence="1 2">M3</strain>
    </source>
</reference>
<proteinExistence type="predicted"/>
<gene>
    <name evidence="1" type="ORF">BKE38_27440</name>
</gene>
<comment type="caution">
    <text evidence="1">The sequence shown here is derived from an EMBL/GenBank/DDBJ whole genome shotgun (WGS) entry which is preliminary data.</text>
</comment>
<name>A0A1V2GUU6_9PROT</name>
<dbReference type="OrthoDB" id="7276034at2"/>
<dbReference type="AlphaFoldDB" id="A0A1V2GUU6"/>
<dbReference type="RefSeq" id="WP_076960409.1">
    <property type="nucleotide sequence ID" value="NZ_MLCO01000391.1"/>
</dbReference>
<protein>
    <submittedName>
        <fullName evidence="1">Uncharacterized protein</fullName>
    </submittedName>
</protein>
<dbReference type="EMBL" id="MLCO01000391">
    <property type="protein sequence ID" value="ONG44716.1"/>
    <property type="molecule type" value="Genomic_DNA"/>
</dbReference>